<dbReference type="EMBL" id="MUMY01000017">
    <property type="protein sequence ID" value="ONM47181.1"/>
    <property type="molecule type" value="Genomic_DNA"/>
</dbReference>
<accession>A0A1V2TCW7</accession>
<dbReference type="AlphaFoldDB" id="A0A1V2TCW7"/>
<evidence type="ECO:0000313" key="2">
    <source>
        <dbReference type="EMBL" id="ONM47181.1"/>
    </source>
</evidence>
<comment type="caution">
    <text evidence="2">The sequence shown here is derived from an EMBL/GenBank/DDBJ whole genome shotgun (WGS) entry which is preliminary data.</text>
</comment>
<reference evidence="2 3" key="1">
    <citation type="journal article" date="2016" name="Antonie Van Leeuwenhoek">
        <title>Nocardia donostiensis sp. nov., isolated from human respiratory specimens.</title>
        <authorList>
            <person name="Ercibengoa M."/>
            <person name="Bell M."/>
            <person name="Marimon J.M."/>
            <person name="Humrighouse B."/>
            <person name="Klenk H.P."/>
            <person name="Potter G."/>
            <person name="Perez-Trallero E."/>
        </authorList>
    </citation>
    <scope>NUCLEOTIDE SEQUENCE [LARGE SCALE GENOMIC DNA]</scope>
    <source>
        <strain evidence="2 3">X1655</strain>
    </source>
</reference>
<name>A0A1V2TCW7_9NOCA</name>
<evidence type="ECO:0000313" key="3">
    <source>
        <dbReference type="Proteomes" id="UP000188836"/>
    </source>
</evidence>
<gene>
    <name evidence="2" type="ORF">B0T46_19640</name>
</gene>
<keyword evidence="3" id="KW-1185">Reference proteome</keyword>
<evidence type="ECO:0000256" key="1">
    <source>
        <dbReference type="SAM" id="SignalP"/>
    </source>
</evidence>
<dbReference type="Proteomes" id="UP000188836">
    <property type="component" value="Unassembled WGS sequence"/>
</dbReference>
<keyword evidence="1" id="KW-0732">Signal</keyword>
<organism evidence="2 3">
    <name type="scientific">Nocardia donostiensis</name>
    <dbReference type="NCBI Taxonomy" id="1538463"/>
    <lineage>
        <taxon>Bacteria</taxon>
        <taxon>Bacillati</taxon>
        <taxon>Actinomycetota</taxon>
        <taxon>Actinomycetes</taxon>
        <taxon>Mycobacteriales</taxon>
        <taxon>Nocardiaceae</taxon>
        <taxon>Nocardia</taxon>
    </lineage>
</organism>
<proteinExistence type="predicted"/>
<sequence>MRIAISSAVLFALFITAGVVAAAGAGTAAAAEPVIDVEHARAGVRLSHAETAALAAGPMPALVGLAVPANRIGARLHRETKIYRDDSGGVHASLRRVMLEAANQGGNVTVYLNAPGTRNGRLLDIYQHWN</sequence>
<protein>
    <submittedName>
        <fullName evidence="2">Uncharacterized protein</fullName>
    </submittedName>
</protein>
<feature type="signal peptide" evidence="1">
    <location>
        <begin position="1"/>
        <end position="21"/>
    </location>
</feature>
<dbReference type="RefSeq" id="WP_077119499.1">
    <property type="nucleotide sequence ID" value="NZ_LOKT01000006.1"/>
</dbReference>
<feature type="chain" id="PRO_5039542008" evidence="1">
    <location>
        <begin position="22"/>
        <end position="130"/>
    </location>
</feature>